<comment type="similarity">
    <text evidence="2">Belongs to the CitM (TC 2.A.11) transporter family.</text>
</comment>
<keyword evidence="11" id="KW-1185">Reference proteome</keyword>
<evidence type="ECO:0000256" key="2">
    <source>
        <dbReference type="ARBA" id="ARBA00009843"/>
    </source>
</evidence>
<dbReference type="InterPro" id="IPR000802">
    <property type="entry name" value="Arsenical_pump_ArsB"/>
</dbReference>
<keyword evidence="6 8" id="KW-1133">Transmembrane helix</keyword>
<evidence type="ECO:0000256" key="8">
    <source>
        <dbReference type="SAM" id="Phobius"/>
    </source>
</evidence>
<dbReference type="EMBL" id="FRFC01000005">
    <property type="protein sequence ID" value="SHO47610.1"/>
    <property type="molecule type" value="Genomic_DNA"/>
</dbReference>
<feature type="transmembrane region" description="Helical" evidence="8">
    <location>
        <begin position="282"/>
        <end position="308"/>
    </location>
</feature>
<keyword evidence="7 8" id="KW-0472">Membrane</keyword>
<feature type="transmembrane region" description="Helical" evidence="8">
    <location>
        <begin position="93"/>
        <end position="122"/>
    </location>
</feature>
<dbReference type="PANTHER" id="PTHR43302:SF5">
    <property type="entry name" value="TRANSPORTER ARSB-RELATED"/>
    <property type="match status" value="1"/>
</dbReference>
<gene>
    <name evidence="10" type="primary">arsB</name>
    <name evidence="10" type="ORF">NSIN_40146</name>
</gene>
<evidence type="ECO:0000256" key="4">
    <source>
        <dbReference type="ARBA" id="ARBA00022475"/>
    </source>
</evidence>
<evidence type="ECO:0000256" key="3">
    <source>
        <dbReference type="ARBA" id="ARBA00022448"/>
    </source>
</evidence>
<feature type="domain" description="Citrate transporter-like" evidence="9">
    <location>
        <begin position="14"/>
        <end position="352"/>
    </location>
</feature>
<feature type="transmembrane region" description="Helical" evidence="8">
    <location>
        <begin position="400"/>
        <end position="422"/>
    </location>
</feature>
<organism evidence="10 11">
    <name type="scientific">Nitrosotalea sinensis</name>
    <dbReference type="NCBI Taxonomy" id="1499975"/>
    <lineage>
        <taxon>Archaea</taxon>
        <taxon>Nitrososphaerota</taxon>
        <taxon>Nitrososphaeria</taxon>
        <taxon>Nitrosotaleales</taxon>
        <taxon>Nitrosotaleaceae</taxon>
        <taxon>Nitrosotalea</taxon>
    </lineage>
</organism>
<evidence type="ECO:0000256" key="1">
    <source>
        <dbReference type="ARBA" id="ARBA00004651"/>
    </source>
</evidence>
<feature type="transmembrane region" description="Helical" evidence="8">
    <location>
        <begin position="134"/>
        <end position="154"/>
    </location>
</feature>
<accession>A0A2H1EJG8</accession>
<keyword evidence="4" id="KW-1003">Cell membrane</keyword>
<dbReference type="GO" id="GO:0015105">
    <property type="term" value="F:arsenite transmembrane transporter activity"/>
    <property type="evidence" value="ECO:0007669"/>
    <property type="project" value="InterPro"/>
</dbReference>
<sequence>MKEYVALAIFAIVYVLIVGRIKFRVPIWVAMSIGALLVVLFQVIDIESAIKSIQIDVILFLFGMFSIVSSLDRSGLLKVVATKMLAKAKTPELLLMAFVVGMGLLSAFLVNDTIALVGIPLVIYVSKHLGTRPVVLLLSLAFGITIGSAMTPIGNPQNLLIAVQSGISLPFTNFIKFLAIPTILNLFVTWYILKIYFKKDLLQMSVNYKNNNILESIPIEDPKLAKISLVVLLLTISGFFASEILSFLHIFDLRISLVSLIGAMTLYAASSRRLEILKSVNYHILVFFAAMFVLTSALWSSGAISLFLKHLPMPNPENVFQSSTVISVYSTTVSQVLSNVPFVALYSQVMSAGGFTGSHIVQWMMLACSSTIAGNLTILGAASTIIIIQAAESRGVKAFTFLEFFKIGIVITLVNVVIYYLFVVYLGI</sequence>
<evidence type="ECO:0000256" key="5">
    <source>
        <dbReference type="ARBA" id="ARBA00022692"/>
    </source>
</evidence>
<evidence type="ECO:0000256" key="6">
    <source>
        <dbReference type="ARBA" id="ARBA00022989"/>
    </source>
</evidence>
<dbReference type="GO" id="GO:0005886">
    <property type="term" value="C:plasma membrane"/>
    <property type="evidence" value="ECO:0007669"/>
    <property type="project" value="UniProtKB-SubCell"/>
</dbReference>
<proteinExistence type="inferred from homology"/>
<feature type="transmembrane region" description="Helical" evidence="8">
    <location>
        <begin position="227"/>
        <end position="247"/>
    </location>
</feature>
<evidence type="ECO:0000259" key="9">
    <source>
        <dbReference type="Pfam" id="PF03600"/>
    </source>
</evidence>
<feature type="transmembrane region" description="Helical" evidence="8">
    <location>
        <begin position="27"/>
        <end position="46"/>
    </location>
</feature>
<feature type="transmembrane region" description="Helical" evidence="8">
    <location>
        <begin position="53"/>
        <end position="71"/>
    </location>
</feature>
<dbReference type="AlphaFoldDB" id="A0A2H1EJG8"/>
<reference evidence="11" key="1">
    <citation type="submission" date="2016-12" db="EMBL/GenBank/DDBJ databases">
        <authorList>
            <person name="Herbold C."/>
        </authorList>
    </citation>
    <scope>NUCLEOTIDE SEQUENCE [LARGE SCALE GENOMIC DNA]</scope>
</reference>
<feature type="transmembrane region" description="Helical" evidence="8">
    <location>
        <begin position="174"/>
        <end position="193"/>
    </location>
</feature>
<feature type="transmembrane region" description="Helical" evidence="8">
    <location>
        <begin position="5"/>
        <end position="21"/>
    </location>
</feature>
<keyword evidence="3" id="KW-0813">Transport</keyword>
<feature type="transmembrane region" description="Helical" evidence="8">
    <location>
        <begin position="253"/>
        <end position="270"/>
    </location>
</feature>
<dbReference type="Proteomes" id="UP000232412">
    <property type="component" value="Unassembled WGS sequence"/>
</dbReference>
<keyword evidence="5 8" id="KW-0812">Transmembrane</keyword>
<dbReference type="PRINTS" id="PR00758">
    <property type="entry name" value="ARSENICPUMP"/>
</dbReference>
<dbReference type="PANTHER" id="PTHR43302">
    <property type="entry name" value="TRANSPORTER ARSB-RELATED"/>
    <property type="match status" value="1"/>
</dbReference>
<dbReference type="InterPro" id="IPR004680">
    <property type="entry name" value="Cit_transptr-like_dom"/>
</dbReference>
<feature type="transmembrane region" description="Helical" evidence="8">
    <location>
        <begin position="360"/>
        <end position="388"/>
    </location>
</feature>
<protein>
    <submittedName>
        <fullName evidence="10">Putative arsenical pump membrane protein</fullName>
    </submittedName>
</protein>
<evidence type="ECO:0000256" key="7">
    <source>
        <dbReference type="ARBA" id="ARBA00023136"/>
    </source>
</evidence>
<name>A0A2H1EJG8_9ARCH</name>
<evidence type="ECO:0000313" key="10">
    <source>
        <dbReference type="EMBL" id="SHO47610.1"/>
    </source>
</evidence>
<comment type="subcellular location">
    <subcellularLocation>
        <location evidence="1">Cell membrane</location>
        <topology evidence="1">Multi-pass membrane protein</topology>
    </subcellularLocation>
</comment>
<dbReference type="Pfam" id="PF03600">
    <property type="entry name" value="CitMHS"/>
    <property type="match status" value="1"/>
</dbReference>
<evidence type="ECO:0000313" key="11">
    <source>
        <dbReference type="Proteomes" id="UP000232412"/>
    </source>
</evidence>